<gene>
    <name evidence="9" type="ORF">COX81_00295</name>
</gene>
<feature type="domain" description="UvrC family homology region profile" evidence="8">
    <location>
        <begin position="269"/>
        <end position="373"/>
    </location>
</feature>
<dbReference type="SUPFAM" id="SSF82771">
    <property type="entry name" value="GIY-YIG endonuclease"/>
    <property type="match status" value="1"/>
</dbReference>
<dbReference type="PROSITE" id="PS50164">
    <property type="entry name" value="GIY_YIG"/>
    <property type="match status" value="1"/>
</dbReference>
<dbReference type="InterPro" id="IPR035901">
    <property type="entry name" value="GIY-YIG_endonuc_sf"/>
</dbReference>
<dbReference type="CDD" id="cd10434">
    <property type="entry name" value="GIY-YIG_UvrC_Cho"/>
    <property type="match status" value="1"/>
</dbReference>
<dbReference type="InterPro" id="IPR050066">
    <property type="entry name" value="UvrABC_protein_C"/>
</dbReference>
<evidence type="ECO:0008006" key="11">
    <source>
        <dbReference type="Google" id="ProtNLM"/>
    </source>
</evidence>
<evidence type="ECO:0000256" key="5">
    <source>
        <dbReference type="ARBA" id="ARBA00023204"/>
    </source>
</evidence>
<reference evidence="10" key="1">
    <citation type="submission" date="2017-09" db="EMBL/GenBank/DDBJ databases">
        <title>Depth-based differentiation of microbial function through sediment-hosted aquifers and enrichment of novel symbionts in the deep terrestrial subsurface.</title>
        <authorList>
            <person name="Probst A.J."/>
            <person name="Ladd B."/>
            <person name="Jarett J.K."/>
            <person name="Geller-Mcgrath D.E."/>
            <person name="Sieber C.M.K."/>
            <person name="Emerson J.B."/>
            <person name="Anantharaman K."/>
            <person name="Thomas B.C."/>
            <person name="Malmstrom R."/>
            <person name="Stieglmeier M."/>
            <person name="Klingl A."/>
            <person name="Woyke T."/>
            <person name="Ryan C.M."/>
            <person name="Banfield J.F."/>
        </authorList>
    </citation>
    <scope>NUCLEOTIDE SEQUENCE [LARGE SCALE GENOMIC DNA]</scope>
</reference>
<evidence type="ECO:0000256" key="2">
    <source>
        <dbReference type="ARBA" id="ARBA00022763"/>
    </source>
</evidence>
<dbReference type="GO" id="GO:0009380">
    <property type="term" value="C:excinuclease repair complex"/>
    <property type="evidence" value="ECO:0007669"/>
    <property type="project" value="TreeGrafter"/>
</dbReference>
<name>A0A2M7V9X7_9BACT</name>
<evidence type="ECO:0000256" key="4">
    <source>
        <dbReference type="ARBA" id="ARBA00022881"/>
    </source>
</evidence>
<dbReference type="Pfam" id="PF01541">
    <property type="entry name" value="GIY-YIG"/>
    <property type="match status" value="1"/>
</dbReference>
<dbReference type="PANTHER" id="PTHR30562:SF1">
    <property type="entry name" value="UVRABC SYSTEM PROTEIN C"/>
    <property type="match status" value="1"/>
</dbReference>
<dbReference type="SMART" id="SM00465">
    <property type="entry name" value="GIYc"/>
    <property type="match status" value="1"/>
</dbReference>
<dbReference type="PANTHER" id="PTHR30562">
    <property type="entry name" value="UVRC/OXIDOREDUCTASE"/>
    <property type="match status" value="1"/>
</dbReference>
<keyword evidence="1" id="KW-0963">Cytoplasm</keyword>
<dbReference type="Gene3D" id="3.40.1440.10">
    <property type="entry name" value="GIY-YIG endonuclease"/>
    <property type="match status" value="1"/>
</dbReference>
<organism evidence="9 10">
    <name type="scientific">Candidatus Magasanikbacteria bacterium CG_4_10_14_0_2_um_filter_37_12</name>
    <dbReference type="NCBI Taxonomy" id="1974637"/>
    <lineage>
        <taxon>Bacteria</taxon>
        <taxon>Candidatus Magasanikiibacteriota</taxon>
    </lineage>
</organism>
<comment type="caution">
    <text evidence="9">The sequence shown here is derived from an EMBL/GenBank/DDBJ whole genome shotgun (WGS) entry which is preliminary data.</text>
</comment>
<dbReference type="Proteomes" id="UP000228568">
    <property type="component" value="Unassembled WGS sequence"/>
</dbReference>
<proteinExistence type="predicted"/>
<dbReference type="PROSITE" id="PS50165">
    <property type="entry name" value="UVRC"/>
    <property type="match status" value="1"/>
</dbReference>
<dbReference type="AlphaFoldDB" id="A0A2M7V9X7"/>
<dbReference type="InterPro" id="IPR001162">
    <property type="entry name" value="UvrC_RNase_H_dom"/>
</dbReference>
<dbReference type="InterPro" id="IPR036876">
    <property type="entry name" value="UVR_dom_sf"/>
</dbReference>
<dbReference type="Pfam" id="PF08459">
    <property type="entry name" value="UvrC_RNaseH_dom"/>
    <property type="match status" value="1"/>
</dbReference>
<dbReference type="InterPro" id="IPR047296">
    <property type="entry name" value="GIY-YIG_UvrC_Cho"/>
</dbReference>
<keyword evidence="2" id="KW-0227">DNA damage</keyword>
<dbReference type="Gene3D" id="3.30.420.340">
    <property type="entry name" value="UvrC, RNAse H endonuclease domain"/>
    <property type="match status" value="1"/>
</dbReference>
<accession>A0A2M7V9X7</accession>
<sequence length="437" mass="51044">MAMLEDNIKKFPQAPGIYLFYNSKKELIYVGKATSLRSRVQSYFRGVRSLRPIEQTMHEVTDIKIKQTDSVLEAVILEANYIKKFQPRYNVDGKDDKSWNYIVITDEEFPQVKTLRAYEYNNMYEHTKRMKLRNERDNFLYVFGPYPGLKTREMMKLLQRLFYISVCKPCQSCKPCRPCLYRQMGQCLGVCIGEISSKEYKQKVIRPLVMFLRGNKSGVIKKMEREMKRAGKDENFEEAGRLRNQIIALNRIQDIALLNKSFFLDKKFQISNFKFQIDRIEGYDISNFGSSGKVGSMVVFDMNGPVKAEYRKFKIKNVKGQSDVDCLEEVLSRRLKHADIRITNDANKNMWLLPDIVLIDGGKPQVGVAKKVLARYGMDIPVIGIAKGPERKKNEFIFGSQERLFIKWVNGNHDLLIQVRDEAHRFAITYQRKLRRL</sequence>
<protein>
    <recommendedName>
        <fullName evidence="11">Excinuclease ABC subunit C</fullName>
    </recommendedName>
</protein>
<keyword evidence="3" id="KW-0228">DNA excision</keyword>
<keyword evidence="5" id="KW-0234">DNA repair</keyword>
<evidence type="ECO:0000259" key="6">
    <source>
        <dbReference type="PROSITE" id="PS50151"/>
    </source>
</evidence>
<evidence type="ECO:0000256" key="1">
    <source>
        <dbReference type="ARBA" id="ARBA00022490"/>
    </source>
</evidence>
<dbReference type="EMBL" id="PFPK01000005">
    <property type="protein sequence ID" value="PIZ95699.1"/>
    <property type="molecule type" value="Genomic_DNA"/>
</dbReference>
<dbReference type="SUPFAM" id="SSF46600">
    <property type="entry name" value="C-terminal UvrC-binding domain of UvrB"/>
    <property type="match status" value="1"/>
</dbReference>
<evidence type="ECO:0000256" key="3">
    <source>
        <dbReference type="ARBA" id="ARBA00022769"/>
    </source>
</evidence>
<evidence type="ECO:0000313" key="10">
    <source>
        <dbReference type="Proteomes" id="UP000228568"/>
    </source>
</evidence>
<dbReference type="Pfam" id="PF02151">
    <property type="entry name" value="UVR"/>
    <property type="match status" value="1"/>
</dbReference>
<evidence type="ECO:0000259" key="7">
    <source>
        <dbReference type="PROSITE" id="PS50164"/>
    </source>
</evidence>
<keyword evidence="4" id="KW-0267">Excision nuclease</keyword>
<dbReference type="GO" id="GO:0006289">
    <property type="term" value="P:nucleotide-excision repair"/>
    <property type="evidence" value="ECO:0007669"/>
    <property type="project" value="InterPro"/>
</dbReference>
<feature type="domain" description="UVR" evidence="6">
    <location>
        <begin position="217"/>
        <end position="252"/>
    </location>
</feature>
<evidence type="ECO:0000259" key="8">
    <source>
        <dbReference type="PROSITE" id="PS50165"/>
    </source>
</evidence>
<dbReference type="InterPro" id="IPR038476">
    <property type="entry name" value="UvrC_RNase_H_dom_sf"/>
</dbReference>
<dbReference type="PROSITE" id="PS50151">
    <property type="entry name" value="UVR"/>
    <property type="match status" value="1"/>
</dbReference>
<evidence type="ECO:0000313" key="9">
    <source>
        <dbReference type="EMBL" id="PIZ95699.1"/>
    </source>
</evidence>
<dbReference type="InterPro" id="IPR001943">
    <property type="entry name" value="UVR_dom"/>
</dbReference>
<feature type="domain" description="GIY-YIG" evidence="7">
    <location>
        <begin position="13"/>
        <end position="91"/>
    </location>
</feature>
<dbReference type="InterPro" id="IPR000305">
    <property type="entry name" value="GIY-YIG_endonuc"/>
</dbReference>
<dbReference type="Gene3D" id="4.10.860.10">
    <property type="entry name" value="UVR domain"/>
    <property type="match status" value="1"/>
</dbReference>
<dbReference type="GO" id="GO:0009381">
    <property type="term" value="F:excinuclease ABC activity"/>
    <property type="evidence" value="ECO:0007669"/>
    <property type="project" value="InterPro"/>
</dbReference>
<dbReference type="FunFam" id="3.40.1440.10:FF:000001">
    <property type="entry name" value="UvrABC system protein C"/>
    <property type="match status" value="1"/>
</dbReference>